<dbReference type="RefSeq" id="WP_068880053.1">
    <property type="nucleotide sequence ID" value="NZ_LNTU01000001.1"/>
</dbReference>
<dbReference type="InterPro" id="IPR003439">
    <property type="entry name" value="ABC_transporter-like_ATP-bd"/>
</dbReference>
<dbReference type="SUPFAM" id="SSF52540">
    <property type="entry name" value="P-loop containing nucleoside triphosphate hydrolases"/>
    <property type="match status" value="1"/>
</dbReference>
<dbReference type="InterPro" id="IPR027417">
    <property type="entry name" value="P-loop_NTPase"/>
</dbReference>
<dbReference type="OrthoDB" id="9802264at2"/>
<keyword evidence="2" id="KW-0813">Transport</keyword>
<dbReference type="EMBL" id="LNTU01000001">
    <property type="protein sequence ID" value="KXF78783.1"/>
    <property type="molecule type" value="Genomic_DNA"/>
</dbReference>
<protein>
    <submittedName>
        <fullName evidence="6">ABC transporter ATP-binding protein</fullName>
    </submittedName>
</protein>
<gene>
    <name evidence="6" type="ORF">ATN84_03175</name>
</gene>
<dbReference type="AlphaFoldDB" id="A0A135I033"/>
<name>A0A135I033_9HYPH</name>
<evidence type="ECO:0000313" key="7">
    <source>
        <dbReference type="Proteomes" id="UP000070107"/>
    </source>
</evidence>
<evidence type="ECO:0000256" key="4">
    <source>
        <dbReference type="ARBA" id="ARBA00022840"/>
    </source>
</evidence>
<accession>A0A135I033</accession>
<dbReference type="InterPro" id="IPR050166">
    <property type="entry name" value="ABC_transporter_ATP-bind"/>
</dbReference>
<feature type="domain" description="ABC transporter" evidence="5">
    <location>
        <begin position="1"/>
        <end position="230"/>
    </location>
</feature>
<evidence type="ECO:0000259" key="5">
    <source>
        <dbReference type="PROSITE" id="PS50893"/>
    </source>
</evidence>
<dbReference type="InterPro" id="IPR003593">
    <property type="entry name" value="AAA+_ATPase"/>
</dbReference>
<dbReference type="Gene3D" id="3.40.50.300">
    <property type="entry name" value="P-loop containing nucleotide triphosphate hydrolases"/>
    <property type="match status" value="1"/>
</dbReference>
<dbReference type="PANTHER" id="PTHR42788:SF19">
    <property type="entry name" value="ALIPHATIC SULFONATES IMPORT ATP-BINDING PROTEIN SSUB 2"/>
    <property type="match status" value="1"/>
</dbReference>
<dbReference type="PROSITE" id="PS50893">
    <property type="entry name" value="ABC_TRANSPORTER_2"/>
    <property type="match status" value="1"/>
</dbReference>
<dbReference type="GO" id="GO:0005524">
    <property type="term" value="F:ATP binding"/>
    <property type="evidence" value="ECO:0007669"/>
    <property type="project" value="UniProtKB-KW"/>
</dbReference>
<keyword evidence="7" id="KW-1185">Reference proteome</keyword>
<organism evidence="6 7">
    <name type="scientific">Paramesorhizobium deserti</name>
    <dbReference type="NCBI Taxonomy" id="1494590"/>
    <lineage>
        <taxon>Bacteria</taxon>
        <taxon>Pseudomonadati</taxon>
        <taxon>Pseudomonadota</taxon>
        <taxon>Alphaproteobacteria</taxon>
        <taxon>Hyphomicrobiales</taxon>
        <taxon>Phyllobacteriaceae</taxon>
        <taxon>Paramesorhizobium</taxon>
    </lineage>
</organism>
<evidence type="ECO:0000313" key="6">
    <source>
        <dbReference type="EMBL" id="KXF78783.1"/>
    </source>
</evidence>
<sequence>MHEAPPGLLLQGDFHHAGQPLFRDIHLGIEAGRWTCLVGPSGVGKSTLLRLIAGLDTGGEFSGSVAAGDEKPIAARVAYMAQTDLLAPWLDVYENVVLGARLRGETPDRARAERLIARVGLVPHRHKRPASLSGGMRQRAALARMLMEDRPIALLDEPFAALDARTRSEMQELAHETLEGRTVVLVTHDPAEAVRLADRIIIVSAAGLSHYDGLEGHPLRAADAPETLAMQSDLLRRLRGLPQ</sequence>
<evidence type="ECO:0000256" key="2">
    <source>
        <dbReference type="ARBA" id="ARBA00022448"/>
    </source>
</evidence>
<reference evidence="6 7" key="1">
    <citation type="submission" date="2015-11" db="EMBL/GenBank/DDBJ databases">
        <title>Draft genome sequence of Paramesorhizobium deserti A-3-E, a strain highly resistant to diverse beta-lactam antibiotics.</title>
        <authorList>
            <person name="Lv R."/>
            <person name="Yang X."/>
            <person name="Fang N."/>
            <person name="Guo J."/>
            <person name="Luo X."/>
            <person name="Peng F."/>
            <person name="Yang R."/>
            <person name="Cui Y."/>
            <person name="Fang C."/>
            <person name="Song Y."/>
        </authorList>
    </citation>
    <scope>NUCLEOTIDE SEQUENCE [LARGE SCALE GENOMIC DNA]</scope>
    <source>
        <strain evidence="6 7">A-3-E</strain>
    </source>
</reference>
<dbReference type="InterPro" id="IPR017871">
    <property type="entry name" value="ABC_transporter-like_CS"/>
</dbReference>
<proteinExistence type="inferred from homology"/>
<keyword evidence="4 6" id="KW-0067">ATP-binding</keyword>
<dbReference type="GO" id="GO:0016887">
    <property type="term" value="F:ATP hydrolysis activity"/>
    <property type="evidence" value="ECO:0007669"/>
    <property type="project" value="InterPro"/>
</dbReference>
<evidence type="ECO:0000256" key="1">
    <source>
        <dbReference type="ARBA" id="ARBA00005417"/>
    </source>
</evidence>
<dbReference type="Proteomes" id="UP000070107">
    <property type="component" value="Unassembled WGS sequence"/>
</dbReference>
<comment type="caution">
    <text evidence="6">The sequence shown here is derived from an EMBL/GenBank/DDBJ whole genome shotgun (WGS) entry which is preliminary data.</text>
</comment>
<evidence type="ECO:0000256" key="3">
    <source>
        <dbReference type="ARBA" id="ARBA00022741"/>
    </source>
</evidence>
<dbReference type="SMART" id="SM00382">
    <property type="entry name" value="AAA"/>
    <property type="match status" value="1"/>
</dbReference>
<dbReference type="PROSITE" id="PS00211">
    <property type="entry name" value="ABC_TRANSPORTER_1"/>
    <property type="match status" value="1"/>
</dbReference>
<comment type="similarity">
    <text evidence="1">Belongs to the ABC transporter superfamily.</text>
</comment>
<dbReference type="STRING" id="1494590.ATN84_03175"/>
<dbReference type="PANTHER" id="PTHR42788">
    <property type="entry name" value="TAURINE IMPORT ATP-BINDING PROTEIN-RELATED"/>
    <property type="match status" value="1"/>
</dbReference>
<keyword evidence="3" id="KW-0547">Nucleotide-binding</keyword>
<dbReference type="Pfam" id="PF00005">
    <property type="entry name" value="ABC_tran"/>
    <property type="match status" value="1"/>
</dbReference>